<evidence type="ECO:0000313" key="2">
    <source>
        <dbReference type="Proteomes" id="UP000509750"/>
    </source>
</evidence>
<evidence type="ECO:0000313" key="1">
    <source>
        <dbReference type="EMBL" id="QLG30049.1"/>
    </source>
</evidence>
<protein>
    <submittedName>
        <fullName evidence="1">Uncharacterized protein</fullName>
    </submittedName>
</protein>
<sequence>MIGPEGEYVKGICKSCSTQRKVTRDEFVIDGWHRIVDGGRVPLIPRDVDQDVLEYVAVMRSWNCCYEGEEPLDGLPEQPDVSQIEFE</sequence>
<dbReference type="Proteomes" id="UP000509750">
    <property type="component" value="Plasmid unnamed3"/>
</dbReference>
<dbReference type="GeneID" id="56031341"/>
<dbReference type="AlphaFoldDB" id="A0A7D5H025"/>
<name>A0A7D5H025_9EURY</name>
<dbReference type="KEGG" id="halg:HUG10_20870"/>
<keyword evidence="1" id="KW-0614">Plasmid</keyword>
<gene>
    <name evidence="1" type="ORF">HUG10_20870</name>
</gene>
<keyword evidence="2" id="KW-1185">Reference proteome</keyword>
<accession>A0A7D5H025</accession>
<dbReference type="OrthoDB" id="384416at2157"/>
<proteinExistence type="predicted"/>
<dbReference type="EMBL" id="CP058532">
    <property type="protein sequence ID" value="QLG30049.1"/>
    <property type="molecule type" value="Genomic_DNA"/>
</dbReference>
<organism evidence="1 2">
    <name type="scientific">Halorarum halophilum</name>
    <dbReference type="NCBI Taxonomy" id="2743090"/>
    <lineage>
        <taxon>Archaea</taxon>
        <taxon>Methanobacteriati</taxon>
        <taxon>Methanobacteriota</taxon>
        <taxon>Stenosarchaea group</taxon>
        <taxon>Halobacteria</taxon>
        <taxon>Halobacteriales</taxon>
        <taxon>Haloferacaceae</taxon>
        <taxon>Halorarum</taxon>
    </lineage>
</organism>
<reference evidence="1 2" key="1">
    <citation type="submission" date="2020-07" db="EMBL/GenBank/DDBJ databases">
        <title>Gai3-2, isolated from salt lake.</title>
        <authorList>
            <person name="Cui H."/>
            <person name="Shi X."/>
        </authorList>
    </citation>
    <scope>NUCLEOTIDE SEQUENCE [LARGE SCALE GENOMIC DNA]</scope>
    <source>
        <strain evidence="1 2">Gai3-2</strain>
        <plasmid evidence="1 2">unnamed3</plasmid>
    </source>
</reference>
<dbReference type="RefSeq" id="WP_179171623.1">
    <property type="nucleotide sequence ID" value="NZ_CP058532.1"/>
</dbReference>
<geneLocation type="plasmid" evidence="1 2">
    <name>unnamed3</name>
</geneLocation>